<gene>
    <name evidence="3" type="primary">Contig17415.g18525</name>
    <name evidence="3" type="ORF">STYLEM_13346</name>
</gene>
<keyword evidence="2" id="KW-0472">Membrane</keyword>
<proteinExistence type="predicted"/>
<dbReference type="Proteomes" id="UP000039865">
    <property type="component" value="Unassembled WGS sequence"/>
</dbReference>
<evidence type="ECO:0000313" key="3">
    <source>
        <dbReference type="EMBL" id="CDW84287.1"/>
    </source>
</evidence>
<feature type="transmembrane region" description="Helical" evidence="2">
    <location>
        <begin position="407"/>
        <end position="428"/>
    </location>
</feature>
<reference evidence="3 4" key="1">
    <citation type="submission" date="2014-06" db="EMBL/GenBank/DDBJ databases">
        <authorList>
            <person name="Swart Estienne"/>
        </authorList>
    </citation>
    <scope>NUCLEOTIDE SEQUENCE [LARGE SCALE GENOMIC DNA]</scope>
    <source>
        <strain evidence="3 4">130c</strain>
    </source>
</reference>
<feature type="region of interest" description="Disordered" evidence="1">
    <location>
        <begin position="673"/>
        <end position="694"/>
    </location>
</feature>
<keyword evidence="2" id="KW-1133">Transmembrane helix</keyword>
<feature type="transmembrane region" description="Helical" evidence="2">
    <location>
        <begin position="449"/>
        <end position="469"/>
    </location>
</feature>
<organism evidence="3 4">
    <name type="scientific">Stylonychia lemnae</name>
    <name type="common">Ciliate</name>
    <dbReference type="NCBI Taxonomy" id="5949"/>
    <lineage>
        <taxon>Eukaryota</taxon>
        <taxon>Sar</taxon>
        <taxon>Alveolata</taxon>
        <taxon>Ciliophora</taxon>
        <taxon>Intramacronucleata</taxon>
        <taxon>Spirotrichea</taxon>
        <taxon>Stichotrichia</taxon>
        <taxon>Sporadotrichida</taxon>
        <taxon>Oxytrichidae</taxon>
        <taxon>Stylonychinae</taxon>
        <taxon>Stylonychia</taxon>
    </lineage>
</organism>
<dbReference type="EMBL" id="CCKQ01012667">
    <property type="protein sequence ID" value="CDW84287.1"/>
    <property type="molecule type" value="Genomic_DNA"/>
</dbReference>
<feature type="compositionally biased region" description="Polar residues" evidence="1">
    <location>
        <begin position="596"/>
        <end position="607"/>
    </location>
</feature>
<keyword evidence="2" id="KW-0812">Transmembrane</keyword>
<evidence type="ECO:0008006" key="5">
    <source>
        <dbReference type="Google" id="ProtNLM"/>
    </source>
</evidence>
<feature type="region of interest" description="Disordered" evidence="1">
    <location>
        <begin position="589"/>
        <end position="614"/>
    </location>
</feature>
<dbReference type="InParanoid" id="A0A078ASU6"/>
<evidence type="ECO:0000256" key="1">
    <source>
        <dbReference type="SAM" id="MobiDB-lite"/>
    </source>
</evidence>
<feature type="compositionally biased region" description="Basic and acidic residues" evidence="1">
    <location>
        <begin position="684"/>
        <end position="694"/>
    </location>
</feature>
<evidence type="ECO:0000256" key="2">
    <source>
        <dbReference type="SAM" id="Phobius"/>
    </source>
</evidence>
<feature type="transmembrane region" description="Helical" evidence="2">
    <location>
        <begin position="506"/>
        <end position="530"/>
    </location>
</feature>
<feature type="transmembrane region" description="Helical" evidence="2">
    <location>
        <begin position="9"/>
        <end position="30"/>
    </location>
</feature>
<protein>
    <recommendedName>
        <fullName evidence="5">Transmembrane protein</fullName>
    </recommendedName>
</protein>
<sequence length="694" mass="80314">MQPAFQPYFLARAVILIPTMILLIIGAILLSSDTTLYADLVASETLDWSTPSISSFITIKMAQTNSSSNSSTRMLYGFDENQEYDDVVSDNYVSHIDRLEIDQSTKLRRILSSSKLNKRHLQTDSNKVNKCPQGYDQLTARFLGTKDICRITRTTYSLGKCSDKNKGNSFFGIEQADMELFYGSIFCIQRQNNKNYHQIQASRINIQNSSCPEKGKCGDWNSSDFQYCETSQYQNCSLNGIKFWGKDQTPTDYHKFTRKTMADYAYYDAVLDSPNQNPIVRINVQFGRPCANMRTPRFARDVPINSVYSELDQCTDIFTGDQYKNYQDALFNVTEFKLYSENNVYRSIYDQLSQDQTSELSKNSYKMYYKSYALWKFKCMQEYSTEYFAKQAQNMRKKSEEYKPACYIAIVAFIYELVTLLAQCSCLCRCESFRDCKQCCNTSFRHLYTIIKMILVVVIFILFCAITSYNSSLDEKFLQYVTDNQCSDGVVNYSVEQFNTYSNRDMALIGFGVFVSLLLLGMQTVFTVCYTRKLKKTYDEFHECIKLRCCKKKQEQADDKAKDDENHKRDPSRHNSYLVVDQIKLDGDHHTEEGKNNFSQHNSYEQNKQVDKPKSLSRIHHLNTQKINKADFDLVEELKQDNTQADKRMVEACSFRTSFDVNKVADVSILEDNNSRNSNLGTGGKDEQLIDYKN</sequence>
<dbReference type="AlphaFoldDB" id="A0A078ASU6"/>
<keyword evidence="4" id="KW-1185">Reference proteome</keyword>
<evidence type="ECO:0000313" key="4">
    <source>
        <dbReference type="Proteomes" id="UP000039865"/>
    </source>
</evidence>
<dbReference type="OrthoDB" id="326648at2759"/>
<accession>A0A078ASU6</accession>
<name>A0A078ASU6_STYLE</name>